<keyword evidence="2" id="KW-1185">Reference proteome</keyword>
<gene>
    <name evidence="1" type="primary">Acey_s0170.g246</name>
    <name evidence="1" type="ORF">Y032_0170g246</name>
</gene>
<organism evidence="1 2">
    <name type="scientific">Ancylostoma ceylanicum</name>
    <dbReference type="NCBI Taxonomy" id="53326"/>
    <lineage>
        <taxon>Eukaryota</taxon>
        <taxon>Metazoa</taxon>
        <taxon>Ecdysozoa</taxon>
        <taxon>Nematoda</taxon>
        <taxon>Chromadorea</taxon>
        <taxon>Rhabditida</taxon>
        <taxon>Rhabditina</taxon>
        <taxon>Rhabditomorpha</taxon>
        <taxon>Strongyloidea</taxon>
        <taxon>Ancylostomatidae</taxon>
        <taxon>Ancylostomatinae</taxon>
        <taxon>Ancylostoma</taxon>
    </lineage>
</organism>
<accession>A0A016SVY5</accession>
<sequence length="117" mass="13229">MQRSHHHNHYLPLCTYCALARRPAFAMAVTDSKPLSGVIMFSRSYRTAKQNPKSRCPLQQQDSASQKLLKGINIYRTTKIGSQMTISTMSWRIESGCGADAHVCVQQHILLEDIFYG</sequence>
<proteinExistence type="predicted"/>
<reference evidence="2" key="1">
    <citation type="journal article" date="2015" name="Nat. Genet.">
        <title>The genome and transcriptome of the zoonotic hookworm Ancylostoma ceylanicum identify infection-specific gene families.</title>
        <authorList>
            <person name="Schwarz E.M."/>
            <person name="Hu Y."/>
            <person name="Antoshechkin I."/>
            <person name="Miller M.M."/>
            <person name="Sternberg P.W."/>
            <person name="Aroian R.V."/>
        </authorList>
    </citation>
    <scope>NUCLEOTIDE SEQUENCE</scope>
    <source>
        <strain evidence="2">HY135</strain>
    </source>
</reference>
<protein>
    <submittedName>
        <fullName evidence="1">Uncharacterized protein</fullName>
    </submittedName>
</protein>
<evidence type="ECO:0000313" key="1">
    <source>
        <dbReference type="EMBL" id="EYB94526.1"/>
    </source>
</evidence>
<name>A0A016SVY5_9BILA</name>
<comment type="caution">
    <text evidence="1">The sequence shown here is derived from an EMBL/GenBank/DDBJ whole genome shotgun (WGS) entry which is preliminary data.</text>
</comment>
<evidence type="ECO:0000313" key="2">
    <source>
        <dbReference type="Proteomes" id="UP000024635"/>
    </source>
</evidence>
<dbReference type="AlphaFoldDB" id="A0A016SVY5"/>
<dbReference type="Proteomes" id="UP000024635">
    <property type="component" value="Unassembled WGS sequence"/>
</dbReference>
<dbReference type="EMBL" id="JARK01001506">
    <property type="protein sequence ID" value="EYB94526.1"/>
    <property type="molecule type" value="Genomic_DNA"/>
</dbReference>